<dbReference type="Proteomes" id="UP000298390">
    <property type="component" value="Unassembled WGS sequence"/>
</dbReference>
<proteinExistence type="predicted"/>
<gene>
    <name evidence="1" type="ORF">EVJ58_g2103</name>
</gene>
<evidence type="ECO:0000313" key="2">
    <source>
        <dbReference type="Proteomes" id="UP000298390"/>
    </source>
</evidence>
<evidence type="ECO:0000313" key="1">
    <source>
        <dbReference type="EMBL" id="TFY65221.1"/>
    </source>
</evidence>
<comment type="caution">
    <text evidence="1">The sequence shown here is derived from an EMBL/GenBank/DDBJ whole genome shotgun (WGS) entry which is preliminary data.</text>
</comment>
<organism evidence="1 2">
    <name type="scientific">Rhodofomes roseus</name>
    <dbReference type="NCBI Taxonomy" id="34475"/>
    <lineage>
        <taxon>Eukaryota</taxon>
        <taxon>Fungi</taxon>
        <taxon>Dikarya</taxon>
        <taxon>Basidiomycota</taxon>
        <taxon>Agaricomycotina</taxon>
        <taxon>Agaricomycetes</taxon>
        <taxon>Polyporales</taxon>
        <taxon>Rhodofomes</taxon>
    </lineage>
</organism>
<sequence>MSPHNKGWLYPPTRREVTLVLFSLTVFILSFNLQASLQLVGVKPAKLSGSYLSAIGLGAQDPGYDRNGRRPKEWRDALENMISGEWEWEEGKVAAVASTTAAGPVGTAAIYNAEAGKGPGRGAGNAHGGIGVSNGVSPRQQLVRWENEVPIARAVTHVPGFSILDNVIMANGTFYLVTDDPSSLPALEYIASLSTNSERPPRENEWEIVSTADAVGKLGTFGGRVYGTSWLALDHAESQDPYTLFSMFRTHSTLAAPTLPPSFSSDSSSQSRNGSLANVPAPLRLIFPNVPTFSSPHIPLAPGVDPKTHTEPRIKSYVARVGGALRRAPHEGRLVGAVRNALLGYLHLPELQEAASSKVSFWSKKPAAGKPVVTYVSMQDEPMGAGPRLNNDNHAALVAGLQSLQRDGVVSEVHVVKGNGSVGVHGWEWADRMSAIARSSIVLGPYGYQLADSLFMSPPAWQGREIASVSSTAAGEPEQSAAPLLMEFFPPGTFVRDQEFAVRSLGMRYIAWWNDRKFTSDDLPPVFQATGPSQRIPVSANAVMQVIRDEIARRTVP</sequence>
<reference evidence="1 2" key="1">
    <citation type="submission" date="2019-01" db="EMBL/GenBank/DDBJ databases">
        <title>Genome sequencing of the rare red list fungi Fomitopsis rosea.</title>
        <authorList>
            <person name="Buettner E."/>
            <person name="Kellner H."/>
        </authorList>
    </citation>
    <scope>NUCLEOTIDE SEQUENCE [LARGE SCALE GENOMIC DNA]</scope>
    <source>
        <strain evidence="1 2">DSM 105464</strain>
    </source>
</reference>
<dbReference type="EMBL" id="SEKV01000075">
    <property type="protein sequence ID" value="TFY65221.1"/>
    <property type="molecule type" value="Genomic_DNA"/>
</dbReference>
<accession>A0A4Y9YUI9</accession>
<dbReference type="STRING" id="34475.A0A4Y9YUI9"/>
<protein>
    <submittedName>
        <fullName evidence="1">Uncharacterized protein</fullName>
    </submittedName>
</protein>
<dbReference type="AlphaFoldDB" id="A0A4Y9YUI9"/>
<name>A0A4Y9YUI9_9APHY</name>